<evidence type="ECO:0000313" key="12">
    <source>
        <dbReference type="EMBL" id="KAJ9586464.1"/>
    </source>
</evidence>
<keyword evidence="13" id="KW-1185">Reference proteome</keyword>
<keyword evidence="3" id="KW-1003">Cell membrane</keyword>
<evidence type="ECO:0000259" key="11">
    <source>
        <dbReference type="Pfam" id="PF00060"/>
    </source>
</evidence>
<keyword evidence="5 9" id="KW-1133">Transmembrane helix</keyword>
<protein>
    <recommendedName>
        <fullName evidence="11">Ionotropic glutamate receptor C-terminal domain-containing protein</fullName>
    </recommendedName>
</protein>
<reference evidence="12" key="2">
    <citation type="submission" date="2023-05" db="EMBL/GenBank/DDBJ databases">
        <authorList>
            <person name="Fouks B."/>
        </authorList>
    </citation>
    <scope>NUCLEOTIDE SEQUENCE</scope>
    <source>
        <strain evidence="12">Stay&amp;Tobe</strain>
        <tissue evidence="12">Testes</tissue>
    </source>
</reference>
<dbReference type="PANTHER" id="PTHR42643">
    <property type="entry name" value="IONOTROPIC RECEPTOR 20A-RELATED"/>
    <property type="match status" value="1"/>
</dbReference>
<reference evidence="12" key="1">
    <citation type="journal article" date="2023" name="IScience">
        <title>Live-bearing cockroach genome reveals convergent evolutionary mechanisms linked to viviparity in insects and beyond.</title>
        <authorList>
            <person name="Fouks B."/>
            <person name="Harrison M.C."/>
            <person name="Mikhailova A.A."/>
            <person name="Marchal E."/>
            <person name="English S."/>
            <person name="Carruthers M."/>
            <person name="Jennings E.C."/>
            <person name="Chiamaka E.L."/>
            <person name="Frigard R.A."/>
            <person name="Pippel M."/>
            <person name="Attardo G.M."/>
            <person name="Benoit J.B."/>
            <person name="Bornberg-Bauer E."/>
            <person name="Tobe S.S."/>
        </authorList>
    </citation>
    <scope>NUCLEOTIDE SEQUENCE</scope>
    <source>
        <strain evidence="12">Stay&amp;Tobe</strain>
    </source>
</reference>
<evidence type="ECO:0000256" key="6">
    <source>
        <dbReference type="ARBA" id="ARBA00023136"/>
    </source>
</evidence>
<sequence>MNIVVSLSLLTLTLTIFLGANGMPFLSMEEFRLKSILKQIVNLYFDPGLPIFILNIESYNAPAIKTLTYIPICSNVNYLTNAILKDLNKEIDWPLIMLTIKEEIHHSFNILTGKKLMKTSYFIIVIFLETEEDIFVIAECLFYIKNRILRTSSASSNIHYLVVINFSRGNFPDISYRLRMQIQELNDLQMFHNIVMLYPDWQQTKDFDVHIVSSTPRKSMSDGTKCGLQNLNILETKGELFENITLYSKVSKNDIKECTIYAVPFSENIIPGIVNNCVTEISKPIGLHVKLNYEMIGYPLIMYDIYSDFHYLPNYIPLYSSPLISINTMWYVPCGKQLARQGNIIKVFQWPVWVSMLLVFLVAVFFVFWVFKVETRRNELVHYMYLSTCFYKLWAIVVGVAAPDISHTTNMRIFIILWILYCYSMSTIFQAFFASFLIEPGSSKQILSLKELSDANINKISKTVILDYWCLEHSQTHKDMCKSVTQTNDSLINYFIETILEMLRNILPFEDSFCYIEDSRKYYFYGAIFGQDNVFFEQFNRMTLLMWESGLIENLLLKQENNFRNKKTNNYSNYIAHQSSNIQQYFVLKLSHLQLTFYILILGNCAAFFIFMI</sequence>
<keyword evidence="7" id="KW-0675">Receptor</keyword>
<feature type="non-terminal residue" evidence="12">
    <location>
        <position position="613"/>
    </location>
</feature>
<organism evidence="12 13">
    <name type="scientific">Diploptera punctata</name>
    <name type="common">Pacific beetle cockroach</name>
    <dbReference type="NCBI Taxonomy" id="6984"/>
    <lineage>
        <taxon>Eukaryota</taxon>
        <taxon>Metazoa</taxon>
        <taxon>Ecdysozoa</taxon>
        <taxon>Arthropoda</taxon>
        <taxon>Hexapoda</taxon>
        <taxon>Insecta</taxon>
        <taxon>Pterygota</taxon>
        <taxon>Neoptera</taxon>
        <taxon>Polyneoptera</taxon>
        <taxon>Dictyoptera</taxon>
        <taxon>Blattodea</taxon>
        <taxon>Blaberoidea</taxon>
        <taxon>Blaberidae</taxon>
        <taxon>Diplopterinae</taxon>
        <taxon>Diploptera</taxon>
    </lineage>
</organism>
<dbReference type="Pfam" id="PF00060">
    <property type="entry name" value="Lig_chan"/>
    <property type="match status" value="1"/>
</dbReference>
<evidence type="ECO:0000256" key="3">
    <source>
        <dbReference type="ARBA" id="ARBA00022475"/>
    </source>
</evidence>
<accession>A0AAD7ZTB4</accession>
<evidence type="ECO:0000256" key="1">
    <source>
        <dbReference type="ARBA" id="ARBA00004651"/>
    </source>
</evidence>
<keyword evidence="4 9" id="KW-0812">Transmembrane</keyword>
<feature type="transmembrane region" description="Helical" evidence="9">
    <location>
        <begin position="595"/>
        <end position="612"/>
    </location>
</feature>
<dbReference type="GO" id="GO:0005886">
    <property type="term" value="C:plasma membrane"/>
    <property type="evidence" value="ECO:0007669"/>
    <property type="project" value="UniProtKB-SubCell"/>
</dbReference>
<dbReference type="Gene3D" id="1.10.287.70">
    <property type="match status" value="1"/>
</dbReference>
<evidence type="ECO:0000256" key="10">
    <source>
        <dbReference type="SAM" id="SignalP"/>
    </source>
</evidence>
<evidence type="ECO:0000313" key="13">
    <source>
        <dbReference type="Proteomes" id="UP001233999"/>
    </source>
</evidence>
<name>A0AAD7ZTB4_DIPPU</name>
<keyword evidence="6 9" id="KW-0472">Membrane</keyword>
<evidence type="ECO:0000256" key="5">
    <source>
        <dbReference type="ARBA" id="ARBA00022989"/>
    </source>
</evidence>
<evidence type="ECO:0000256" key="9">
    <source>
        <dbReference type="SAM" id="Phobius"/>
    </source>
</evidence>
<dbReference type="EMBL" id="JASPKZ010007155">
    <property type="protein sequence ID" value="KAJ9586464.1"/>
    <property type="molecule type" value="Genomic_DNA"/>
</dbReference>
<feature type="signal peptide" evidence="10">
    <location>
        <begin position="1"/>
        <end position="22"/>
    </location>
</feature>
<feature type="transmembrane region" description="Helical" evidence="9">
    <location>
        <begin position="414"/>
        <end position="438"/>
    </location>
</feature>
<evidence type="ECO:0000256" key="2">
    <source>
        <dbReference type="ARBA" id="ARBA00008685"/>
    </source>
</evidence>
<comment type="caution">
    <text evidence="12">The sequence shown here is derived from an EMBL/GenBank/DDBJ whole genome shotgun (WGS) entry which is preliminary data.</text>
</comment>
<feature type="chain" id="PRO_5042183331" description="Ionotropic glutamate receptor C-terminal domain-containing protein" evidence="10">
    <location>
        <begin position="23"/>
        <end position="613"/>
    </location>
</feature>
<proteinExistence type="inferred from homology"/>
<keyword evidence="8" id="KW-0325">Glycoprotein</keyword>
<dbReference type="PANTHER" id="PTHR42643:SF24">
    <property type="entry name" value="IONOTROPIC RECEPTOR 60A"/>
    <property type="match status" value="1"/>
</dbReference>
<comment type="similarity">
    <text evidence="2">Belongs to the glutamate-gated ion channel (TC 1.A.10.1) family.</text>
</comment>
<comment type="subcellular location">
    <subcellularLocation>
        <location evidence="1">Cell membrane</location>
        <topology evidence="1">Multi-pass membrane protein</topology>
    </subcellularLocation>
</comment>
<keyword evidence="10" id="KW-0732">Signal</keyword>
<evidence type="ECO:0000256" key="4">
    <source>
        <dbReference type="ARBA" id="ARBA00022692"/>
    </source>
</evidence>
<dbReference type="AlphaFoldDB" id="A0AAD7ZTB4"/>
<evidence type="ECO:0000256" key="8">
    <source>
        <dbReference type="ARBA" id="ARBA00023180"/>
    </source>
</evidence>
<evidence type="ECO:0000256" key="7">
    <source>
        <dbReference type="ARBA" id="ARBA00023170"/>
    </source>
</evidence>
<dbReference type="Proteomes" id="UP001233999">
    <property type="component" value="Unassembled WGS sequence"/>
</dbReference>
<dbReference type="InterPro" id="IPR052192">
    <property type="entry name" value="Insect_Ionotropic_Sensory_Rcpt"/>
</dbReference>
<dbReference type="InterPro" id="IPR001320">
    <property type="entry name" value="Iontro_rcpt_C"/>
</dbReference>
<gene>
    <name evidence="12" type="ORF">L9F63_019902</name>
</gene>
<dbReference type="GO" id="GO:0050906">
    <property type="term" value="P:detection of stimulus involved in sensory perception"/>
    <property type="evidence" value="ECO:0007669"/>
    <property type="project" value="UniProtKB-ARBA"/>
</dbReference>
<feature type="transmembrane region" description="Helical" evidence="9">
    <location>
        <begin position="350"/>
        <end position="371"/>
    </location>
</feature>
<dbReference type="GO" id="GO:0015276">
    <property type="term" value="F:ligand-gated monoatomic ion channel activity"/>
    <property type="evidence" value="ECO:0007669"/>
    <property type="project" value="InterPro"/>
</dbReference>
<feature type="transmembrane region" description="Helical" evidence="9">
    <location>
        <begin position="383"/>
        <end position="402"/>
    </location>
</feature>
<feature type="domain" description="Ionotropic glutamate receptor C-terminal" evidence="11">
    <location>
        <begin position="350"/>
        <end position="603"/>
    </location>
</feature>